<proteinExistence type="predicted"/>
<dbReference type="Gene3D" id="6.10.250.2040">
    <property type="match status" value="1"/>
</dbReference>
<feature type="domain" description="Trimeric autotransporter adhesin YadA-like stalk" evidence="1">
    <location>
        <begin position="464"/>
        <end position="504"/>
    </location>
</feature>
<dbReference type="EMBL" id="AIMD01000014">
    <property type="protein sequence ID" value="EJF96777.1"/>
    <property type="molecule type" value="Genomic_DNA"/>
</dbReference>
<protein>
    <recommendedName>
        <fullName evidence="1">Trimeric autotransporter adhesin YadA-like stalk domain-containing protein</fullName>
    </recommendedName>
</protein>
<keyword evidence="3" id="KW-1185">Reference proteome</keyword>
<dbReference type="Proteomes" id="UP000002648">
    <property type="component" value="Unassembled WGS sequence"/>
</dbReference>
<name>A0A9P2S0R3_BARTA</name>
<reference evidence="2 3" key="1">
    <citation type="submission" date="2012-03" db="EMBL/GenBank/DDBJ databases">
        <title>The Genome Sequence of Bartonella taylorii 8TBB.</title>
        <authorList>
            <consortium name="The Broad Institute Genome Sequencing Platform"/>
            <consortium name="The Broad Institute Genome Sequencing Center for Infectious Disease"/>
            <person name="Feldgarden M."/>
            <person name="Kirby J."/>
            <person name="Kosoy M."/>
            <person name="Birtles R."/>
            <person name="Probert W.S."/>
            <person name="Chiaraviglio L."/>
            <person name="Young S.K."/>
            <person name="Zeng Q."/>
            <person name="Gargeya S."/>
            <person name="Fitzgerald M."/>
            <person name="Haas B."/>
            <person name="Abouelleil A."/>
            <person name="Alvarado L."/>
            <person name="Arachchi H.M."/>
            <person name="Berlin A."/>
            <person name="Chapman S.B."/>
            <person name="Gearin G."/>
            <person name="Goldberg J."/>
            <person name="Griggs A."/>
            <person name="Gujja S."/>
            <person name="Hansen M."/>
            <person name="Heiman D."/>
            <person name="Howarth C."/>
            <person name="Larimer J."/>
            <person name="Lui A."/>
            <person name="MacDonald P.J.P."/>
            <person name="McCowen C."/>
            <person name="Montmayeur A."/>
            <person name="Murphy C."/>
            <person name="Neiman D."/>
            <person name="Pearson M."/>
            <person name="Priest M."/>
            <person name="Roberts A."/>
            <person name="Saif S."/>
            <person name="Shea T."/>
            <person name="Sisk P."/>
            <person name="Stolte C."/>
            <person name="Sykes S."/>
            <person name="Wortman J."/>
            <person name="Nusbaum C."/>
            <person name="Birren B."/>
        </authorList>
    </citation>
    <scope>NUCLEOTIDE SEQUENCE [LARGE SCALE GENOMIC DNA]</scope>
    <source>
        <strain evidence="2 3">8TBB</strain>
    </source>
</reference>
<feature type="domain" description="Trimeric autotransporter adhesin YadA-like stalk" evidence="1">
    <location>
        <begin position="266"/>
        <end position="298"/>
    </location>
</feature>
<evidence type="ECO:0000313" key="3">
    <source>
        <dbReference type="Proteomes" id="UP000002648"/>
    </source>
</evidence>
<dbReference type="Pfam" id="PF05662">
    <property type="entry name" value="YadA_stalk"/>
    <property type="match status" value="5"/>
</dbReference>
<dbReference type="InterPro" id="IPR008635">
    <property type="entry name" value="Coiled_stalk_dom"/>
</dbReference>
<evidence type="ECO:0000313" key="2">
    <source>
        <dbReference type="EMBL" id="EJF96777.1"/>
    </source>
</evidence>
<feature type="domain" description="Trimeric autotransporter adhesin YadA-like stalk" evidence="1">
    <location>
        <begin position="597"/>
        <end position="619"/>
    </location>
</feature>
<dbReference type="Gene3D" id="1.20.5.170">
    <property type="match status" value="2"/>
</dbReference>
<evidence type="ECO:0000259" key="1">
    <source>
        <dbReference type="Pfam" id="PF05662"/>
    </source>
</evidence>
<feature type="non-terminal residue" evidence="2">
    <location>
        <position position="1"/>
    </location>
</feature>
<feature type="domain" description="Trimeric autotransporter adhesin YadA-like stalk" evidence="1">
    <location>
        <begin position="143"/>
        <end position="183"/>
    </location>
</feature>
<dbReference type="GO" id="GO:0019867">
    <property type="term" value="C:outer membrane"/>
    <property type="evidence" value="ECO:0007669"/>
    <property type="project" value="InterPro"/>
</dbReference>
<sequence length="626" mass="66923">EEKGRAVRTQENSKITFLLDGNVSEGSTDAVTGNQLYSMGHALSTYLGGDAKYENGKWSAPSFKVKAFNTDGTPVETSYNNVADAFAGVGNSFTNIHKELTNVVSKVEGDSLSWSKEANAFVARHEQSTEETGKAVRAQENSKITFLAKGDVSSTSTDAVNGTQLFETNNKVATYLGGGASFNEGSFTQPTYKLSSVSNDGTVTENSFNDVGAAFTGLDANIKNVNARIKEVSQGVAQDSLSWSKEDDAFIAKHGAEKTASKIKFVAGGDLSKNSTDAVNGTQLFETNDKVATYLGGDAKYEEGKWKAPTFKIKTVKDDGSAVEDKEYKTVAEALAGVGTSITNVKNELTKQINNEITNVVSDSLVKRDETTNLITIGKEVEGSEINIVNKDGADRTLSGIKAATKDNEAVNKKQLEEHLKDLSTSLQSDESAVVHYDKKEGDETDYTNVTFGKGKASTPVGLHNVADGKIAENSHDVVTGGQINKIGGDIAKYLGGEASFKDGALTQPTYKLSQIAKDGVVTENSFNDVGAAFEGLDTNIKNVNQRIKEVSEGVAQDSLLWSDEAHAFVARHEKKQEEQGRAVRTQENSKITFLLDGNVSEGSTDAVTGNQLYSMGHALSMYLGG</sequence>
<feature type="domain" description="Trimeric autotransporter adhesin YadA-like stalk" evidence="1">
    <location>
        <begin position="20"/>
        <end position="52"/>
    </location>
</feature>
<comment type="caution">
    <text evidence="2">The sequence shown here is derived from an EMBL/GenBank/DDBJ whole genome shotgun (WGS) entry which is preliminary data.</text>
</comment>
<dbReference type="AlphaFoldDB" id="A0A9P2S0R3"/>
<accession>A0A9P2S0R3</accession>
<feature type="non-terminal residue" evidence="2">
    <location>
        <position position="626"/>
    </location>
</feature>
<gene>
    <name evidence="2" type="ORF">ME9_00437</name>
</gene>
<dbReference type="Gene3D" id="6.10.250.2030">
    <property type="match status" value="4"/>
</dbReference>
<organism evidence="2 3">
    <name type="scientific">Bartonella taylorii 8TBB</name>
    <dbReference type="NCBI Taxonomy" id="1094560"/>
    <lineage>
        <taxon>Bacteria</taxon>
        <taxon>Pseudomonadati</taxon>
        <taxon>Pseudomonadota</taxon>
        <taxon>Alphaproteobacteria</taxon>
        <taxon>Hyphomicrobiales</taxon>
        <taxon>Bartonellaceae</taxon>
        <taxon>Bartonella</taxon>
    </lineage>
</organism>